<dbReference type="InterPro" id="IPR035994">
    <property type="entry name" value="Nucleoside_phosphorylase_sf"/>
</dbReference>
<keyword evidence="3" id="KW-1185">Reference proteome</keyword>
<dbReference type="Pfam" id="PF01048">
    <property type="entry name" value="PNP_UDP_1"/>
    <property type="match status" value="1"/>
</dbReference>
<dbReference type="PANTHER" id="PTHR46832">
    <property type="entry name" value="5'-METHYLTHIOADENOSINE/S-ADENOSYLHOMOCYSTEINE NUCLEOSIDASE"/>
    <property type="match status" value="1"/>
</dbReference>
<feature type="non-terminal residue" evidence="2">
    <location>
        <position position="95"/>
    </location>
</feature>
<accession>A0A0Q4B6V1</accession>
<evidence type="ECO:0000259" key="1">
    <source>
        <dbReference type="Pfam" id="PF01048"/>
    </source>
</evidence>
<comment type="caution">
    <text evidence="2">The sequence shown here is derived from an EMBL/GenBank/DDBJ whole genome shotgun (WGS) entry which is preliminary data.</text>
</comment>
<dbReference type="Proteomes" id="UP000054172">
    <property type="component" value="Unassembled WGS sequence"/>
</dbReference>
<gene>
    <name evidence="2" type="ORF">AL399_09285</name>
</gene>
<dbReference type="Gene3D" id="3.40.50.1580">
    <property type="entry name" value="Nucleoside phosphorylase domain"/>
    <property type="match status" value="1"/>
</dbReference>
<dbReference type="STRING" id="1702214.AL399_09285"/>
<organism evidence="2 3">
    <name type="scientific">Candidatus [Bacteroides] periocalifornicus</name>
    <dbReference type="NCBI Taxonomy" id="1702214"/>
    <lineage>
        <taxon>Bacteria</taxon>
        <taxon>Pseudomonadati</taxon>
        <taxon>Bacteroidota</taxon>
    </lineage>
</organism>
<reference evidence="2" key="1">
    <citation type="submission" date="2015-08" db="EMBL/GenBank/DDBJ databases">
        <title>Candidatus Bacteriodes Periocalifornicus.</title>
        <authorList>
            <person name="McLean J.S."/>
            <person name="Kelley S."/>
        </authorList>
    </citation>
    <scope>NUCLEOTIDE SEQUENCE [LARGE SCALE GENOMIC DNA]</scope>
    <source>
        <strain evidence="2">12B</strain>
    </source>
</reference>
<evidence type="ECO:0000313" key="2">
    <source>
        <dbReference type="EMBL" id="KQM08086.1"/>
    </source>
</evidence>
<dbReference type="EMBL" id="LIIK01000096">
    <property type="protein sequence ID" value="KQM08086.1"/>
    <property type="molecule type" value="Genomic_DNA"/>
</dbReference>
<dbReference type="GO" id="GO:0009116">
    <property type="term" value="P:nucleoside metabolic process"/>
    <property type="evidence" value="ECO:0007669"/>
    <property type="project" value="InterPro"/>
</dbReference>
<dbReference type="GO" id="GO:0005829">
    <property type="term" value="C:cytosol"/>
    <property type="evidence" value="ECO:0007669"/>
    <property type="project" value="TreeGrafter"/>
</dbReference>
<dbReference type="GO" id="GO:0008930">
    <property type="term" value="F:methylthioadenosine nucleosidase activity"/>
    <property type="evidence" value="ECO:0007669"/>
    <property type="project" value="TreeGrafter"/>
</dbReference>
<sequence>MLSWLEQPHALASFDTTAYVGSMGATECLLVMTGIGKVNAALRAYQGQLQFQPDLVINVGVCGALNPNLTLGSTVLSNAFVYHDVWCGDENLYGQ</sequence>
<dbReference type="GO" id="GO:0008782">
    <property type="term" value="F:adenosylhomocysteine nucleosidase activity"/>
    <property type="evidence" value="ECO:0007669"/>
    <property type="project" value="TreeGrafter"/>
</dbReference>
<evidence type="ECO:0000313" key="3">
    <source>
        <dbReference type="Proteomes" id="UP000054172"/>
    </source>
</evidence>
<proteinExistence type="predicted"/>
<dbReference type="InterPro" id="IPR000845">
    <property type="entry name" value="Nucleoside_phosphorylase_d"/>
</dbReference>
<protein>
    <recommendedName>
        <fullName evidence="1">Nucleoside phosphorylase domain-containing protein</fullName>
    </recommendedName>
</protein>
<dbReference type="AlphaFoldDB" id="A0A0Q4B6V1"/>
<name>A0A0Q4B6V1_9BACT</name>
<feature type="domain" description="Nucleoside phosphorylase" evidence="1">
    <location>
        <begin position="16"/>
        <end position="87"/>
    </location>
</feature>
<dbReference type="GO" id="GO:0019284">
    <property type="term" value="P:L-methionine salvage from S-adenosylmethionine"/>
    <property type="evidence" value="ECO:0007669"/>
    <property type="project" value="TreeGrafter"/>
</dbReference>
<dbReference type="SUPFAM" id="SSF53167">
    <property type="entry name" value="Purine and uridine phosphorylases"/>
    <property type="match status" value="1"/>
</dbReference>
<dbReference type="PANTHER" id="PTHR46832:SF1">
    <property type="entry name" value="5'-METHYLTHIOADENOSINE_S-ADENOSYLHOMOCYSTEINE NUCLEOSIDASE"/>
    <property type="match status" value="1"/>
</dbReference>